<keyword evidence="2" id="KW-1185">Reference proteome</keyword>
<organism evidence="1 2">
    <name type="scientific">Belliella aquatica</name>
    <dbReference type="NCBI Taxonomy" id="1323734"/>
    <lineage>
        <taxon>Bacteria</taxon>
        <taxon>Pseudomonadati</taxon>
        <taxon>Bacteroidota</taxon>
        <taxon>Cytophagia</taxon>
        <taxon>Cytophagales</taxon>
        <taxon>Cyclobacteriaceae</taxon>
        <taxon>Belliella</taxon>
    </lineage>
</organism>
<dbReference type="RefSeq" id="WP_188443567.1">
    <property type="nucleotide sequence ID" value="NZ_BMFD01000010.1"/>
</dbReference>
<protein>
    <submittedName>
        <fullName evidence="1">Uncharacterized protein</fullName>
    </submittedName>
</protein>
<name>A0ABQ1MT33_9BACT</name>
<gene>
    <name evidence="1" type="ORF">GCM10010993_26370</name>
</gene>
<reference evidence="2" key="1">
    <citation type="journal article" date="2019" name="Int. J. Syst. Evol. Microbiol.">
        <title>The Global Catalogue of Microorganisms (GCM) 10K type strain sequencing project: providing services to taxonomists for standard genome sequencing and annotation.</title>
        <authorList>
            <consortium name="The Broad Institute Genomics Platform"/>
            <consortium name="The Broad Institute Genome Sequencing Center for Infectious Disease"/>
            <person name="Wu L."/>
            <person name="Ma J."/>
        </authorList>
    </citation>
    <scope>NUCLEOTIDE SEQUENCE [LARGE SCALE GENOMIC DNA]</scope>
    <source>
        <strain evidence="2">CGMCC 1.12479</strain>
    </source>
</reference>
<dbReference type="EMBL" id="BMFD01000010">
    <property type="protein sequence ID" value="GGC46502.1"/>
    <property type="molecule type" value="Genomic_DNA"/>
</dbReference>
<evidence type="ECO:0000313" key="2">
    <source>
        <dbReference type="Proteomes" id="UP000635885"/>
    </source>
</evidence>
<sequence>MASIEKIRSGLIDKISCITNREFLEALDKLITSSSSQSDIVVLTKEQKAVLELSEKNIKNGELISQELMDKRNLEWLNEM</sequence>
<dbReference type="Proteomes" id="UP000635885">
    <property type="component" value="Unassembled WGS sequence"/>
</dbReference>
<evidence type="ECO:0000313" key="1">
    <source>
        <dbReference type="EMBL" id="GGC46502.1"/>
    </source>
</evidence>
<accession>A0ABQ1MT33</accession>
<comment type="caution">
    <text evidence="1">The sequence shown here is derived from an EMBL/GenBank/DDBJ whole genome shotgun (WGS) entry which is preliminary data.</text>
</comment>
<proteinExistence type="predicted"/>